<keyword evidence="2" id="KW-1185">Reference proteome</keyword>
<sequence>MDTFSIWEFNEIEKLETSQEKIENNKEIYENIEWDDEPLKIEIKQTDNGDEFNKIKTLNINGETIRYISFATSVDRPKNVTLTDKWYLPDGKLKPRNERVRTINSDIILFENDGKVYGVFFIGINGAKQIISKLFSKSVWGEVSKLELGIDDDMLFWMFKSFIDFETKQLSDNVPICITAIRSYLAKTRDTLNTLRGKGEKISAILGTLAFLFNNDKLKSIRPEIQYKGEVFLIELSLSGTYKLDQTEYEGQFISLKGNEKRDAIVIYLIIVLLPKLVDAYKENIKSSEWSRELKIDFIKRLGVMIKENVDSELEEMEKIEIGHCDTNLDKKLVSDKDIDADIEEFDKDIEEFDKDIEEFDKDIEEFDK</sequence>
<gene>
    <name evidence="1" type="ORF">CAETHG_2171</name>
</gene>
<name>A0ABN4BFQ4_9CLOT</name>
<protein>
    <submittedName>
        <fullName evidence="1">Uncharacterized protein</fullName>
    </submittedName>
</protein>
<dbReference type="EMBL" id="CP006763">
    <property type="protein sequence ID" value="AGY76384.1"/>
    <property type="molecule type" value="Genomic_DNA"/>
</dbReference>
<dbReference type="Proteomes" id="UP000017590">
    <property type="component" value="Chromosome"/>
</dbReference>
<proteinExistence type="predicted"/>
<accession>A0ABN4BFQ4</accession>
<dbReference type="RefSeq" id="WP_013236760.1">
    <property type="nucleotide sequence ID" value="NC_022592.1"/>
</dbReference>
<reference evidence="2" key="1">
    <citation type="journal article" date="2014" name="Biotechnol. Biofuels">
        <title>Comparison of single-molecule sequencing and hybrid approaches for finishing the genome of Clostridium autoethanogenum and analysis of CRISPR systems in industrial relevant Clostridia.</title>
        <authorList>
            <person name="Brown S.D."/>
            <person name="Nagaraju S."/>
            <person name="Utturkar S."/>
            <person name="De Tissera S."/>
            <person name="Segovia S."/>
            <person name="Mitchell W."/>
            <person name="Land M.L."/>
            <person name="Dassanayake A."/>
            <person name="Kopke M."/>
        </authorList>
    </citation>
    <scope>NUCLEOTIDE SEQUENCE [LARGE SCALE GENOMIC DNA]</scope>
    <source>
        <strain evidence="2">DSM 10061</strain>
    </source>
</reference>
<organism evidence="1 2">
    <name type="scientific">Clostridium autoethanogenum DSM 10061</name>
    <dbReference type="NCBI Taxonomy" id="1341692"/>
    <lineage>
        <taxon>Bacteria</taxon>
        <taxon>Bacillati</taxon>
        <taxon>Bacillota</taxon>
        <taxon>Clostridia</taxon>
        <taxon>Eubacteriales</taxon>
        <taxon>Clostridiaceae</taxon>
        <taxon>Clostridium</taxon>
    </lineage>
</organism>
<evidence type="ECO:0000313" key="2">
    <source>
        <dbReference type="Proteomes" id="UP000017590"/>
    </source>
</evidence>
<evidence type="ECO:0000313" key="1">
    <source>
        <dbReference type="EMBL" id="AGY76384.1"/>
    </source>
</evidence>